<gene>
    <name evidence="1" type="ORF">IGS68_07075</name>
</gene>
<keyword evidence="2" id="KW-1185">Reference proteome</keyword>
<reference evidence="1" key="1">
    <citation type="submission" date="2021-02" db="EMBL/GenBank/DDBJ databases">
        <title>Skermanella TT6 skin isolate.</title>
        <authorList>
            <person name="Lee K."/>
            <person name="Ganzorig M."/>
        </authorList>
    </citation>
    <scope>NUCLEOTIDE SEQUENCE</scope>
    <source>
        <strain evidence="1">TT6</strain>
    </source>
</reference>
<accession>A0ABX7BBM0</accession>
<dbReference type="InterPro" id="IPR009922">
    <property type="entry name" value="DUF1457"/>
</dbReference>
<organism evidence="1 2">
    <name type="scientific">Skermanella cutis</name>
    <dbReference type="NCBI Taxonomy" id="2775420"/>
    <lineage>
        <taxon>Bacteria</taxon>
        <taxon>Pseudomonadati</taxon>
        <taxon>Pseudomonadota</taxon>
        <taxon>Alphaproteobacteria</taxon>
        <taxon>Rhodospirillales</taxon>
        <taxon>Azospirillaceae</taxon>
        <taxon>Skermanella</taxon>
    </lineage>
</organism>
<dbReference type="Proteomes" id="UP000595197">
    <property type="component" value="Chromosome"/>
</dbReference>
<evidence type="ECO:0000313" key="2">
    <source>
        <dbReference type="Proteomes" id="UP000595197"/>
    </source>
</evidence>
<dbReference type="EMBL" id="CP067420">
    <property type="protein sequence ID" value="QQP90975.1"/>
    <property type="molecule type" value="Genomic_DNA"/>
</dbReference>
<sequence>MSIAQTVTAQWERFYSEPAIANPVATAGMHDGFSWNLSSFYPGDQRLWCMYELWLGHQRDPDHPPVWSLDIVPELAPWLPDMFEVKFTDAGTRLTRFGSGLVRAFGVDLSGRHLGAALLGPGSERLEADCQKVRATGQVTWSDDELRRRGAAPVTCERLLLPFADAEGRVSRVVGCLFLRGFGLAPGWLGTITRFITVRSTLLD</sequence>
<proteinExistence type="predicted"/>
<evidence type="ECO:0000313" key="1">
    <source>
        <dbReference type="EMBL" id="QQP90975.1"/>
    </source>
</evidence>
<protein>
    <submittedName>
        <fullName evidence="1">PAS domain-containing protein</fullName>
    </submittedName>
</protein>
<name>A0ABX7BBM0_9PROT</name>
<dbReference type="RefSeq" id="WP_201078421.1">
    <property type="nucleotide sequence ID" value="NZ_CP067420.1"/>
</dbReference>
<dbReference type="Pfam" id="PF07310">
    <property type="entry name" value="PAS_5"/>
    <property type="match status" value="1"/>
</dbReference>